<proteinExistence type="evidence at protein level"/>
<evidence type="ECO:0000313" key="6">
    <source>
        <dbReference type="EMBL" id="EEC19361.1"/>
    </source>
</evidence>
<dbReference type="PANTHER" id="PTHR23119">
    <property type="entry name" value="DISCS LARGE"/>
    <property type="match status" value="1"/>
</dbReference>
<protein>
    <submittedName>
        <fullName evidence="6 7">Discs large protein, putative</fullName>
    </submittedName>
</protein>
<dbReference type="STRING" id="6945.B7QKI9"/>
<reference evidence="7" key="2">
    <citation type="submission" date="2020-05" db="UniProtKB">
        <authorList>
            <consortium name="EnsemblMetazoa"/>
        </authorList>
    </citation>
    <scope>IDENTIFICATION</scope>
    <source>
        <strain evidence="7">wikel</strain>
    </source>
</reference>
<dbReference type="InterPro" id="IPR036028">
    <property type="entry name" value="SH3-like_dom_sf"/>
</dbReference>
<keyword evidence="3" id="KW-0472">Membrane</keyword>
<evidence type="ECO:0000313" key="7">
    <source>
        <dbReference type="EnsemblMetazoa" id="ISCW014899-PA"/>
    </source>
</evidence>
<evidence type="ECO:0000256" key="2">
    <source>
        <dbReference type="ARBA" id="ARBA00022443"/>
    </source>
</evidence>
<dbReference type="InterPro" id="IPR001452">
    <property type="entry name" value="SH3_domain"/>
</dbReference>
<evidence type="ECO:0000259" key="5">
    <source>
        <dbReference type="PROSITE" id="PS50002"/>
    </source>
</evidence>
<dbReference type="Gene3D" id="2.30.30.40">
    <property type="entry name" value="SH3 Domains"/>
    <property type="match status" value="1"/>
</dbReference>
<accession>B7QKI9</accession>
<dbReference type="EMBL" id="ABJB010494772">
    <property type="status" value="NOT_ANNOTATED_CDS"/>
    <property type="molecule type" value="Genomic_DNA"/>
</dbReference>
<keyword evidence="8" id="KW-1185">Reference proteome</keyword>
<dbReference type="EMBL" id="ABJB010951650">
    <property type="status" value="NOT_ANNOTATED_CDS"/>
    <property type="molecule type" value="Genomic_DNA"/>
</dbReference>
<dbReference type="PaxDb" id="6945-B7QKI9"/>
<evidence type="ECO:0000256" key="1">
    <source>
        <dbReference type="ARBA" id="ARBA00004370"/>
    </source>
</evidence>
<dbReference type="EMBL" id="ABJB010654226">
    <property type="status" value="NOT_ANNOTATED_CDS"/>
    <property type="molecule type" value="Genomic_DNA"/>
</dbReference>
<keyword evidence="2 4" id="KW-0728">SH3 domain</keyword>
<gene>
    <name evidence="6" type="ORF">IscW_ISCW014899</name>
</gene>
<dbReference type="CDD" id="cd11861">
    <property type="entry name" value="SH3_DLG-like"/>
    <property type="match status" value="1"/>
</dbReference>
<keyword evidence="9" id="KW-1267">Proteomics identification</keyword>
<dbReference type="GO" id="GO:0016020">
    <property type="term" value="C:membrane"/>
    <property type="evidence" value="ECO:0007669"/>
    <property type="project" value="UniProtKB-SubCell"/>
</dbReference>
<dbReference type="Proteomes" id="UP000001555">
    <property type="component" value="Unassembled WGS sequence"/>
</dbReference>
<dbReference type="AlphaFoldDB" id="B7QKI9"/>
<dbReference type="SUPFAM" id="SSF50044">
    <property type="entry name" value="SH3-domain"/>
    <property type="match status" value="1"/>
</dbReference>
<dbReference type="OrthoDB" id="78824at2759"/>
<dbReference type="VEuPathDB" id="VectorBase:ISCW014899"/>
<dbReference type="EMBL" id="ABJB010657791">
    <property type="status" value="NOT_ANNOTATED_CDS"/>
    <property type="molecule type" value="Genomic_DNA"/>
</dbReference>
<feature type="domain" description="SH3" evidence="5">
    <location>
        <begin position="42"/>
        <end position="112"/>
    </location>
</feature>
<evidence type="ECO:0000256" key="3">
    <source>
        <dbReference type="ARBA" id="ARBA00023136"/>
    </source>
</evidence>
<evidence type="ECO:0000313" key="8">
    <source>
        <dbReference type="Proteomes" id="UP000001555"/>
    </source>
</evidence>
<dbReference type="PROSITE" id="PS50002">
    <property type="entry name" value="SH3"/>
    <property type="match status" value="1"/>
</dbReference>
<sequence>MTLPASFDDVGCGNEYNRFEAKIHDLREQMLNTTGSLRTSQKRSLYVRALFEYEPSRDSGLPSRGLPFRFGDILHVINASDDEWWQARKILPDGHEDFVGIIPSKRSTHSLALTFHRAR</sequence>
<dbReference type="EMBL" id="DS960013">
    <property type="protein sequence ID" value="EEC19361.1"/>
    <property type="molecule type" value="Genomic_DNA"/>
</dbReference>
<evidence type="ECO:0007829" key="9">
    <source>
        <dbReference type="PeptideAtlas" id="B7QKI9"/>
    </source>
</evidence>
<evidence type="ECO:0000256" key="4">
    <source>
        <dbReference type="PROSITE-ProRule" id="PRU00192"/>
    </source>
</evidence>
<dbReference type="VEuPathDB" id="VectorBase:ISCP_038250"/>
<reference evidence="6 8" key="1">
    <citation type="submission" date="2008-03" db="EMBL/GenBank/DDBJ databases">
        <title>Annotation of Ixodes scapularis.</title>
        <authorList>
            <consortium name="Ixodes scapularis Genome Project Consortium"/>
            <person name="Caler E."/>
            <person name="Hannick L.I."/>
            <person name="Bidwell S."/>
            <person name="Joardar V."/>
            <person name="Thiagarajan M."/>
            <person name="Amedeo P."/>
            <person name="Galinsky K.J."/>
            <person name="Schobel S."/>
            <person name="Inman J."/>
            <person name="Hostetler J."/>
            <person name="Miller J."/>
            <person name="Hammond M."/>
            <person name="Megy K."/>
            <person name="Lawson D."/>
            <person name="Kodira C."/>
            <person name="Sutton G."/>
            <person name="Meyer J."/>
            <person name="Hill C.A."/>
            <person name="Birren B."/>
            <person name="Nene V."/>
            <person name="Collins F."/>
            <person name="Alarcon-Chaidez F."/>
            <person name="Wikel S."/>
            <person name="Strausberg R."/>
        </authorList>
    </citation>
    <scope>NUCLEOTIDE SEQUENCE [LARGE SCALE GENOMIC DNA]</scope>
    <source>
        <strain evidence="8">Wikel</strain>
        <strain evidence="6">Wikel colony</strain>
    </source>
</reference>
<dbReference type="PANTHER" id="PTHR23119:SF51">
    <property type="entry name" value="DISKS LARGE 1 TUMOR SUPPRESSOR PROTEIN"/>
    <property type="match status" value="1"/>
</dbReference>
<dbReference type="VEuPathDB" id="VectorBase:ISCI014899"/>
<comment type="subcellular location">
    <subcellularLocation>
        <location evidence="1">Membrane</location>
    </subcellularLocation>
</comment>
<dbReference type="EnsemblMetazoa" id="ISCW014899-RA">
    <property type="protein sequence ID" value="ISCW014899-PA"/>
    <property type="gene ID" value="ISCW014899"/>
</dbReference>
<dbReference type="InterPro" id="IPR050614">
    <property type="entry name" value="Synaptic_Scaffolding_LAP-MAGUK"/>
</dbReference>
<dbReference type="SMART" id="SM00326">
    <property type="entry name" value="SH3"/>
    <property type="match status" value="1"/>
</dbReference>
<dbReference type="InParanoid" id="B7QKI9"/>
<organism>
    <name type="scientific">Ixodes scapularis</name>
    <name type="common">Black-legged tick</name>
    <name type="synonym">Deer tick</name>
    <dbReference type="NCBI Taxonomy" id="6945"/>
    <lineage>
        <taxon>Eukaryota</taxon>
        <taxon>Metazoa</taxon>
        <taxon>Ecdysozoa</taxon>
        <taxon>Arthropoda</taxon>
        <taxon>Chelicerata</taxon>
        <taxon>Arachnida</taxon>
        <taxon>Acari</taxon>
        <taxon>Parasitiformes</taxon>
        <taxon>Ixodida</taxon>
        <taxon>Ixodoidea</taxon>
        <taxon>Ixodidae</taxon>
        <taxon>Ixodinae</taxon>
        <taxon>Ixodes</taxon>
    </lineage>
</organism>
<name>B7QKI9_IXOSC</name>
<dbReference type="Pfam" id="PF07653">
    <property type="entry name" value="SH3_2"/>
    <property type="match status" value="1"/>
</dbReference>
<dbReference type="HOGENOM" id="CLU_2202916_0_0_1"/>